<evidence type="ECO:0000256" key="1">
    <source>
        <dbReference type="SAM" id="Phobius"/>
    </source>
</evidence>
<sequence>MKKILLTFALLLSVLSFSQEINLERGKYYVNGSQISTRETKQLLASNAEALSKFKSGLGKESAGGFLIGFGGALVITDLVVGLVSDVKYPTAATYIGAGALIIAIPVLSGKNKKIKEGIDLYNIGLKNLGETNSNFEVNLIGNQRGYGIQIRF</sequence>
<keyword evidence="2" id="KW-0732">Signal</keyword>
<accession>A0ABP7UF36</accession>
<keyword evidence="4" id="KW-1185">Reference proteome</keyword>
<name>A0ABP7UF36_9FLAO</name>
<evidence type="ECO:0000313" key="3">
    <source>
        <dbReference type="EMBL" id="GAA4041686.1"/>
    </source>
</evidence>
<reference evidence="4" key="1">
    <citation type="journal article" date="2019" name="Int. J. Syst. Evol. Microbiol.">
        <title>The Global Catalogue of Microorganisms (GCM) 10K type strain sequencing project: providing services to taxonomists for standard genome sequencing and annotation.</title>
        <authorList>
            <consortium name="The Broad Institute Genomics Platform"/>
            <consortium name="The Broad Institute Genome Sequencing Center for Infectious Disease"/>
            <person name="Wu L."/>
            <person name="Ma J."/>
        </authorList>
    </citation>
    <scope>NUCLEOTIDE SEQUENCE [LARGE SCALE GENOMIC DNA]</scope>
    <source>
        <strain evidence="4">JCM 17068</strain>
    </source>
</reference>
<feature type="signal peptide" evidence="2">
    <location>
        <begin position="1"/>
        <end position="18"/>
    </location>
</feature>
<protein>
    <submittedName>
        <fullName evidence="3">Uncharacterized protein</fullName>
    </submittedName>
</protein>
<comment type="caution">
    <text evidence="3">The sequence shown here is derived from an EMBL/GenBank/DDBJ whole genome shotgun (WGS) entry which is preliminary data.</text>
</comment>
<evidence type="ECO:0000313" key="4">
    <source>
        <dbReference type="Proteomes" id="UP001500426"/>
    </source>
</evidence>
<evidence type="ECO:0000256" key="2">
    <source>
        <dbReference type="SAM" id="SignalP"/>
    </source>
</evidence>
<proteinExistence type="predicted"/>
<keyword evidence="1" id="KW-0472">Membrane</keyword>
<feature type="chain" id="PRO_5047240803" evidence="2">
    <location>
        <begin position="19"/>
        <end position="153"/>
    </location>
</feature>
<keyword evidence="1" id="KW-0812">Transmembrane</keyword>
<feature type="transmembrane region" description="Helical" evidence="1">
    <location>
        <begin position="63"/>
        <end position="85"/>
    </location>
</feature>
<organism evidence="3 4">
    <name type="scientific">Flavobacterium chungnamense</name>
    <dbReference type="NCBI Taxonomy" id="706182"/>
    <lineage>
        <taxon>Bacteria</taxon>
        <taxon>Pseudomonadati</taxon>
        <taxon>Bacteroidota</taxon>
        <taxon>Flavobacteriia</taxon>
        <taxon>Flavobacteriales</taxon>
        <taxon>Flavobacteriaceae</taxon>
        <taxon>Flavobacterium</taxon>
    </lineage>
</organism>
<feature type="transmembrane region" description="Helical" evidence="1">
    <location>
        <begin position="92"/>
        <end position="109"/>
    </location>
</feature>
<keyword evidence="1" id="KW-1133">Transmembrane helix</keyword>
<dbReference type="Proteomes" id="UP001500426">
    <property type="component" value="Unassembled WGS sequence"/>
</dbReference>
<dbReference type="RefSeq" id="WP_345089610.1">
    <property type="nucleotide sequence ID" value="NZ_BAABCS010000003.1"/>
</dbReference>
<dbReference type="EMBL" id="BAABCS010000003">
    <property type="protein sequence ID" value="GAA4041686.1"/>
    <property type="molecule type" value="Genomic_DNA"/>
</dbReference>
<gene>
    <name evidence="3" type="ORF">GCM10022388_02940</name>
</gene>